<reference evidence="3 4" key="1">
    <citation type="journal article" date="2019" name="Int. J. Syst. Evol. Microbiol.">
        <title>The Global Catalogue of Microorganisms (GCM) 10K type strain sequencing project: providing services to taxonomists for standard genome sequencing and annotation.</title>
        <authorList>
            <consortium name="The Broad Institute Genomics Platform"/>
            <consortium name="The Broad Institute Genome Sequencing Center for Infectious Disease"/>
            <person name="Wu L."/>
            <person name="Ma J."/>
        </authorList>
    </citation>
    <scope>NUCLEOTIDE SEQUENCE [LARGE SCALE GENOMIC DNA]</scope>
    <source>
        <strain evidence="3 4">JCM 12149</strain>
    </source>
</reference>
<evidence type="ECO:0000313" key="4">
    <source>
        <dbReference type="Proteomes" id="UP001501459"/>
    </source>
</evidence>
<dbReference type="EMBL" id="BAAADM010000043">
    <property type="protein sequence ID" value="GAA0440831.1"/>
    <property type="molecule type" value="Genomic_DNA"/>
</dbReference>
<name>A0ABN0Z9Z9_9BACI</name>
<dbReference type="Pfam" id="PF13273">
    <property type="entry name" value="DUF4064"/>
    <property type="match status" value="1"/>
</dbReference>
<keyword evidence="4" id="KW-1185">Reference proteome</keyword>
<dbReference type="InterPro" id="IPR025273">
    <property type="entry name" value="DUF4064"/>
</dbReference>
<keyword evidence="1" id="KW-1133">Transmembrane helix</keyword>
<gene>
    <name evidence="3" type="ORF">GCM10008983_17400</name>
</gene>
<organism evidence="3 4">
    <name type="scientific">Lentibacillus halophilus</name>
    <dbReference type="NCBI Taxonomy" id="295065"/>
    <lineage>
        <taxon>Bacteria</taxon>
        <taxon>Bacillati</taxon>
        <taxon>Bacillota</taxon>
        <taxon>Bacilli</taxon>
        <taxon>Bacillales</taxon>
        <taxon>Bacillaceae</taxon>
        <taxon>Lentibacillus</taxon>
    </lineage>
</organism>
<comment type="caution">
    <text evidence="3">The sequence shown here is derived from an EMBL/GenBank/DDBJ whole genome shotgun (WGS) entry which is preliminary data.</text>
</comment>
<feature type="transmembrane region" description="Helical" evidence="1">
    <location>
        <begin position="169"/>
        <end position="200"/>
    </location>
</feature>
<evidence type="ECO:0000256" key="1">
    <source>
        <dbReference type="SAM" id="Phobius"/>
    </source>
</evidence>
<feature type="domain" description="DUF4064" evidence="2">
    <location>
        <begin position="72"/>
        <end position="179"/>
    </location>
</feature>
<evidence type="ECO:0000313" key="3">
    <source>
        <dbReference type="EMBL" id="GAA0440831.1"/>
    </source>
</evidence>
<dbReference type="Pfam" id="PF22564">
    <property type="entry name" value="HAAS"/>
    <property type="match status" value="1"/>
</dbReference>
<proteinExistence type="predicted"/>
<protein>
    <recommendedName>
        <fullName evidence="2">DUF4064 domain-containing protein</fullName>
    </recommendedName>
</protein>
<keyword evidence="1" id="KW-0812">Transmembrane</keyword>
<dbReference type="Proteomes" id="UP001501459">
    <property type="component" value="Unassembled WGS sequence"/>
</dbReference>
<accession>A0ABN0Z9Z9</accession>
<feature type="transmembrane region" description="Helical" evidence="1">
    <location>
        <begin position="137"/>
        <end position="157"/>
    </location>
</feature>
<sequence length="212" mass="23503">MTKNEFFQELERYLDDIPYTEYQDIVRDFEEHFHMAYSEGKSDHQVTKELGDPKMVAQSLKPEYTGKMVNIKRTAEIVLSVIGLIIDVITGIFGFLLIYPESNHQIRQRMADAMQAGTSLSSAQINESLDTLGHAGMMLLIASVIGIILAIISIVFLKGNKKPKLGGWLLIIAAVLSFVVSQATFFGAIFLLIGGIIALVRKSKDLEPVAVK</sequence>
<feature type="transmembrane region" description="Helical" evidence="1">
    <location>
        <begin position="77"/>
        <end position="99"/>
    </location>
</feature>
<keyword evidence="1" id="KW-0472">Membrane</keyword>
<dbReference type="RefSeq" id="WP_343752456.1">
    <property type="nucleotide sequence ID" value="NZ_BAAADM010000043.1"/>
</dbReference>
<evidence type="ECO:0000259" key="2">
    <source>
        <dbReference type="Pfam" id="PF13273"/>
    </source>
</evidence>